<protein>
    <submittedName>
        <fullName evidence="1">Uncharacterized protein</fullName>
    </submittedName>
</protein>
<accession>A0ABR6IAD4</accession>
<name>A0ABR6IAD4_9SPHI</name>
<sequence length="91" mass="10351">MMKADVKISLFYGSYNFGVDTETGNLILYPSLGGMRRDVNWQVRVGLAYKPLPNPPKREHLYHLPQYLLNIICRKRFDKAFFGGDKGAGNA</sequence>
<evidence type="ECO:0000313" key="1">
    <source>
        <dbReference type="EMBL" id="MBB3970035.1"/>
    </source>
</evidence>
<gene>
    <name evidence="1" type="ORF">GGR35_002651</name>
</gene>
<comment type="caution">
    <text evidence="1">The sequence shown here is derived from an EMBL/GenBank/DDBJ whole genome shotgun (WGS) entry which is preliminary data.</text>
</comment>
<proteinExistence type="predicted"/>
<dbReference type="Proteomes" id="UP000583101">
    <property type="component" value="Unassembled WGS sequence"/>
</dbReference>
<evidence type="ECO:0000313" key="2">
    <source>
        <dbReference type="Proteomes" id="UP000583101"/>
    </source>
</evidence>
<dbReference type="EMBL" id="JACIEG010000005">
    <property type="protein sequence ID" value="MBB3970035.1"/>
    <property type="molecule type" value="Genomic_DNA"/>
</dbReference>
<reference evidence="1 2" key="1">
    <citation type="submission" date="2020-08" db="EMBL/GenBank/DDBJ databases">
        <title>Genomic Encyclopedia of Type Strains, Phase IV (KMG-IV): sequencing the most valuable type-strain genomes for metagenomic binning, comparative biology and taxonomic classification.</title>
        <authorList>
            <person name="Goeker M."/>
        </authorList>
    </citation>
    <scope>NUCLEOTIDE SEQUENCE [LARGE SCALE GENOMIC DNA]</scope>
    <source>
        <strain evidence="1 2">DSM 100995</strain>
    </source>
</reference>
<keyword evidence="2" id="KW-1185">Reference proteome</keyword>
<organism evidence="1 2">
    <name type="scientific">Mucilaginibacter phyllosphaerae</name>
    <dbReference type="NCBI Taxonomy" id="1812349"/>
    <lineage>
        <taxon>Bacteria</taxon>
        <taxon>Pseudomonadati</taxon>
        <taxon>Bacteroidota</taxon>
        <taxon>Sphingobacteriia</taxon>
        <taxon>Sphingobacteriales</taxon>
        <taxon>Sphingobacteriaceae</taxon>
        <taxon>Mucilaginibacter</taxon>
    </lineage>
</organism>